<evidence type="ECO:0000256" key="1">
    <source>
        <dbReference type="ARBA" id="ARBA00004651"/>
    </source>
</evidence>
<comment type="caution">
    <text evidence="9">The sequence shown here is derived from an EMBL/GenBank/DDBJ whole genome shotgun (WGS) entry which is preliminary data.</text>
</comment>
<dbReference type="SMART" id="SM00304">
    <property type="entry name" value="HAMP"/>
    <property type="match status" value="1"/>
</dbReference>
<evidence type="ECO:0000256" key="6">
    <source>
        <dbReference type="ARBA" id="ARBA00023136"/>
    </source>
</evidence>
<dbReference type="Proteomes" id="UP001580430">
    <property type="component" value="Unassembled WGS sequence"/>
</dbReference>
<dbReference type="GO" id="GO:0004673">
    <property type="term" value="F:protein histidine kinase activity"/>
    <property type="evidence" value="ECO:0007669"/>
    <property type="project" value="UniProtKB-EC"/>
</dbReference>
<protein>
    <submittedName>
        <fullName evidence="9">Sensor histidine kinase</fullName>
        <ecNumber evidence="9">2.7.13.3</ecNumber>
    </submittedName>
</protein>
<keyword evidence="6 7" id="KW-0472">Membrane</keyword>
<dbReference type="PANTHER" id="PTHR34220">
    <property type="entry name" value="SENSOR HISTIDINE KINASE YPDA"/>
    <property type="match status" value="1"/>
</dbReference>
<evidence type="ECO:0000256" key="3">
    <source>
        <dbReference type="ARBA" id="ARBA00022553"/>
    </source>
</evidence>
<dbReference type="InterPro" id="IPR003594">
    <property type="entry name" value="HATPase_dom"/>
</dbReference>
<organism evidence="9 10">
    <name type="scientific">Paenibacillus medicaginis</name>
    <dbReference type="NCBI Taxonomy" id="1470560"/>
    <lineage>
        <taxon>Bacteria</taxon>
        <taxon>Bacillati</taxon>
        <taxon>Bacillota</taxon>
        <taxon>Bacilli</taxon>
        <taxon>Bacillales</taxon>
        <taxon>Paenibacillaceae</taxon>
        <taxon>Paenibacillus</taxon>
    </lineage>
</organism>
<dbReference type="InterPro" id="IPR036890">
    <property type="entry name" value="HATPase_C_sf"/>
</dbReference>
<keyword evidence="5 9" id="KW-0418">Kinase</keyword>
<sequence>MINNVRMRNKLLFSYVVIVMIPVLLVGGAMIVYLREQALQSAIAQTVNNVEKIKTQTGNLLRVPTDISNQLMFDSNLNAIVNTRYGGMLDLTRAYHEFDDFKEYREQYREIDSLRFYSFNSTLVNNLEFIPVDIDTQNAYWFKKALTGTEIRWYYIRDAKDDLLNKLSLVRQIPFPEHRTSGVLVIGINQNELNGMLSKEPFHTMIADEQGVVVAAKDPDMVGRTLKELKLGFDFHNKGKGTYKAEVNGESANIVVDELLPQSSKSGLRIISVFSTASIVSGANRISLIGFICILTVLVAALVLVSMISVLITRRLQRLREDLNAVARGDLNVVTRVDGGDEIGDLSRQFNRMVESIHQLMQQVADTSEKNSRLELAQRDIKLKMMASQINPHFLFNALESIRMKAHMRGEKDIARAVRLLGKLMRKNIEIKGGYTTLREELEMVRSYLEIQKFRYGERLNYEVVADEAVLQAPIPPLIIQPLVENAVVHGLENKEEPVTVMVSVQMSGGCLHTEVTDNGSGMEASRLEQVEASFKGEEEPEAGRIGMRNVHQRLTLMYGEQYGIRMDSKAGEGTRVCFTLPVEEEANV</sequence>
<evidence type="ECO:0000313" key="9">
    <source>
        <dbReference type="EMBL" id="MFB5761812.1"/>
    </source>
</evidence>
<dbReference type="Gene3D" id="6.10.340.10">
    <property type="match status" value="1"/>
</dbReference>
<name>A0ABV5C2R0_9BACL</name>
<dbReference type="RefSeq" id="WP_375521044.1">
    <property type="nucleotide sequence ID" value="NZ_JBHIRY010000015.1"/>
</dbReference>
<dbReference type="PANTHER" id="PTHR34220:SF7">
    <property type="entry name" value="SENSOR HISTIDINE KINASE YPDA"/>
    <property type="match status" value="1"/>
</dbReference>
<dbReference type="Pfam" id="PF00672">
    <property type="entry name" value="HAMP"/>
    <property type="match status" value="1"/>
</dbReference>
<dbReference type="EC" id="2.7.13.3" evidence="9"/>
<evidence type="ECO:0000256" key="7">
    <source>
        <dbReference type="SAM" id="Phobius"/>
    </source>
</evidence>
<keyword evidence="7" id="KW-0812">Transmembrane</keyword>
<dbReference type="InterPro" id="IPR003660">
    <property type="entry name" value="HAMP_dom"/>
</dbReference>
<dbReference type="InterPro" id="IPR010559">
    <property type="entry name" value="Sig_transdc_His_kin_internal"/>
</dbReference>
<dbReference type="Gene3D" id="3.30.565.10">
    <property type="entry name" value="Histidine kinase-like ATPase, C-terminal domain"/>
    <property type="match status" value="1"/>
</dbReference>
<dbReference type="SUPFAM" id="SSF55874">
    <property type="entry name" value="ATPase domain of HSP90 chaperone/DNA topoisomerase II/histidine kinase"/>
    <property type="match status" value="1"/>
</dbReference>
<dbReference type="SUPFAM" id="SSF158472">
    <property type="entry name" value="HAMP domain-like"/>
    <property type="match status" value="1"/>
</dbReference>
<reference evidence="9 10" key="1">
    <citation type="submission" date="2024-09" db="EMBL/GenBank/DDBJ databases">
        <title>Paenibacillus zeirhizospherea sp. nov., isolated from surface of the maize (Zea mays) roots in a horticulture field, Hungary.</title>
        <authorList>
            <person name="Marton D."/>
            <person name="Farkas M."/>
            <person name="Bedics A."/>
            <person name="Toth E."/>
            <person name="Tancsics A."/>
            <person name="Boka K."/>
            <person name="Marati G."/>
            <person name="Kriszt B."/>
            <person name="Cserhati M."/>
        </authorList>
    </citation>
    <scope>NUCLEOTIDE SEQUENCE [LARGE SCALE GENOMIC DNA]</scope>
    <source>
        <strain evidence="9 10">JCM 18446</strain>
    </source>
</reference>
<keyword evidence="3" id="KW-0597">Phosphoprotein</keyword>
<dbReference type="Pfam" id="PF02518">
    <property type="entry name" value="HATPase_c"/>
    <property type="match status" value="1"/>
</dbReference>
<evidence type="ECO:0000259" key="8">
    <source>
        <dbReference type="PROSITE" id="PS50885"/>
    </source>
</evidence>
<feature type="transmembrane region" description="Helical" evidence="7">
    <location>
        <begin position="288"/>
        <end position="312"/>
    </location>
</feature>
<comment type="subcellular location">
    <subcellularLocation>
        <location evidence="1">Cell membrane</location>
        <topology evidence="1">Multi-pass membrane protein</topology>
    </subcellularLocation>
</comment>
<evidence type="ECO:0000256" key="4">
    <source>
        <dbReference type="ARBA" id="ARBA00022679"/>
    </source>
</evidence>
<keyword evidence="4 9" id="KW-0808">Transferase</keyword>
<dbReference type="EMBL" id="JBHIRY010000015">
    <property type="protein sequence ID" value="MFB5761812.1"/>
    <property type="molecule type" value="Genomic_DNA"/>
</dbReference>
<dbReference type="InterPro" id="IPR050640">
    <property type="entry name" value="Bact_2-comp_sensor_kinase"/>
</dbReference>
<accession>A0ABV5C2R0</accession>
<feature type="domain" description="HAMP" evidence="8">
    <location>
        <begin position="310"/>
        <end position="362"/>
    </location>
</feature>
<keyword evidence="2" id="KW-1003">Cell membrane</keyword>
<keyword evidence="7" id="KW-1133">Transmembrane helix</keyword>
<feature type="transmembrane region" description="Helical" evidence="7">
    <location>
        <begin position="12"/>
        <end position="34"/>
    </location>
</feature>
<dbReference type="Pfam" id="PF06580">
    <property type="entry name" value="His_kinase"/>
    <property type="match status" value="1"/>
</dbReference>
<dbReference type="SMART" id="SM00387">
    <property type="entry name" value="HATPase_c"/>
    <property type="match status" value="1"/>
</dbReference>
<evidence type="ECO:0000256" key="2">
    <source>
        <dbReference type="ARBA" id="ARBA00022475"/>
    </source>
</evidence>
<evidence type="ECO:0000313" key="10">
    <source>
        <dbReference type="Proteomes" id="UP001580430"/>
    </source>
</evidence>
<gene>
    <name evidence="9" type="ORF">ACE5LO_15590</name>
</gene>
<dbReference type="CDD" id="cd06225">
    <property type="entry name" value="HAMP"/>
    <property type="match status" value="1"/>
</dbReference>
<proteinExistence type="predicted"/>
<keyword evidence="10" id="KW-1185">Reference proteome</keyword>
<dbReference type="PROSITE" id="PS50885">
    <property type="entry name" value="HAMP"/>
    <property type="match status" value="1"/>
</dbReference>
<evidence type="ECO:0000256" key="5">
    <source>
        <dbReference type="ARBA" id="ARBA00022777"/>
    </source>
</evidence>